<comment type="caution">
    <text evidence="2">The sequence shown here is derived from an EMBL/GenBank/DDBJ whole genome shotgun (WGS) entry which is preliminary data.</text>
</comment>
<organism evidence="2 3">
    <name type="scientific">Nocardioides massiliensis</name>
    <dbReference type="NCBI Taxonomy" id="1325935"/>
    <lineage>
        <taxon>Bacteria</taxon>
        <taxon>Bacillati</taxon>
        <taxon>Actinomycetota</taxon>
        <taxon>Actinomycetes</taxon>
        <taxon>Propionibacteriales</taxon>
        <taxon>Nocardioidaceae</taxon>
        <taxon>Nocardioides</taxon>
    </lineage>
</organism>
<keyword evidence="1" id="KW-0472">Membrane</keyword>
<name>A0ABT9NM57_9ACTN</name>
<evidence type="ECO:0000313" key="2">
    <source>
        <dbReference type="EMBL" id="MDP9821478.1"/>
    </source>
</evidence>
<gene>
    <name evidence="2" type="ORF">J2S59_001287</name>
</gene>
<feature type="transmembrane region" description="Helical" evidence="1">
    <location>
        <begin position="32"/>
        <end position="50"/>
    </location>
</feature>
<dbReference type="Proteomes" id="UP001240447">
    <property type="component" value="Unassembled WGS sequence"/>
</dbReference>
<keyword evidence="1" id="KW-1133">Transmembrane helix</keyword>
<evidence type="ECO:0000256" key="1">
    <source>
        <dbReference type="SAM" id="Phobius"/>
    </source>
</evidence>
<proteinExistence type="predicted"/>
<dbReference type="EMBL" id="JAUSQM010000001">
    <property type="protein sequence ID" value="MDP9821478.1"/>
    <property type="molecule type" value="Genomic_DNA"/>
</dbReference>
<reference evidence="2 3" key="1">
    <citation type="submission" date="2023-07" db="EMBL/GenBank/DDBJ databases">
        <title>Sequencing the genomes of 1000 actinobacteria strains.</title>
        <authorList>
            <person name="Klenk H.-P."/>
        </authorList>
    </citation>
    <scope>NUCLEOTIDE SEQUENCE [LARGE SCALE GENOMIC DNA]</scope>
    <source>
        <strain evidence="2 3">GD13</strain>
    </source>
</reference>
<keyword evidence="3" id="KW-1185">Reference proteome</keyword>
<protein>
    <submittedName>
        <fullName evidence="2">Mg/Co/Ni transporter MgtE</fullName>
    </submittedName>
</protein>
<feature type="transmembrane region" description="Helical" evidence="1">
    <location>
        <begin position="7"/>
        <end position="26"/>
    </location>
</feature>
<dbReference type="RefSeq" id="WP_068123268.1">
    <property type="nucleotide sequence ID" value="NZ_CCXJ01000633.1"/>
</dbReference>
<keyword evidence="1" id="KW-0812">Transmembrane</keyword>
<accession>A0ABT9NM57</accession>
<evidence type="ECO:0000313" key="3">
    <source>
        <dbReference type="Proteomes" id="UP001240447"/>
    </source>
</evidence>
<sequence length="67" mass="7164">MGIGVGIVLFVIGAIIYFALELDIAGLNDATLGIILMAAGAIGVVIGLIMNQQRTRTKHVEERRIQD</sequence>